<name>A0A424YAI1_9FIRM</name>
<evidence type="ECO:0000256" key="6">
    <source>
        <dbReference type="ARBA" id="ARBA00023315"/>
    </source>
</evidence>
<evidence type="ECO:0000313" key="10">
    <source>
        <dbReference type="EMBL" id="RQD73397.1"/>
    </source>
</evidence>
<feature type="binding site" evidence="8">
    <location>
        <position position="173"/>
    </location>
    <ligand>
        <name>substrate</name>
    </ligand>
</feature>
<dbReference type="GO" id="GO:0005506">
    <property type="term" value="F:iron ion binding"/>
    <property type="evidence" value="ECO:0007669"/>
    <property type="project" value="UniProtKB-UniRule"/>
</dbReference>
<dbReference type="NCBIfam" id="TIGR03723">
    <property type="entry name" value="T6A_TsaD_YgjD"/>
    <property type="match status" value="1"/>
</dbReference>
<dbReference type="HAMAP" id="MF_01445">
    <property type="entry name" value="TsaD"/>
    <property type="match status" value="1"/>
</dbReference>
<evidence type="ECO:0000256" key="8">
    <source>
        <dbReference type="HAMAP-Rule" id="MF_01445"/>
    </source>
</evidence>
<evidence type="ECO:0000259" key="9">
    <source>
        <dbReference type="Pfam" id="PF00814"/>
    </source>
</evidence>
<dbReference type="CDD" id="cd24133">
    <property type="entry name" value="ASKHA_NBD_TsaD_bac"/>
    <property type="match status" value="1"/>
</dbReference>
<sequence>MVNKEHIIILGVETSCDDTAVSLVAEGREILSNLVSSQVDLHGKFGGVVPEVASRRHLEIINLLVEGALEEAALDFTDLSAIAVTYGPGLVGALLIGVATAKALAYACHLPLIAVNHIEGHMYANFLVHEELSFPLVSLIVSGGHTNLVYMEDHGKMEIIGRTRDDAAGEVFDKVARSLDLGYPGGPVIDNLSKKGDSLSIPFPRAYLEEGSYDFSFSGLKSAVLNHLNRQKLKGEKINISDLAASFQAAVVEVLVEKTLAAAREKGVKTITLSGGVAANQALRSSFQERAGEDGFQLYFPPLNLCTDNGAMIACAGYYQYLQGDFASLDLNGVPGLQLASSI</sequence>
<keyword evidence="2 8" id="KW-0808">Transferase</keyword>
<protein>
    <recommendedName>
        <fullName evidence="8">tRNA N6-adenosine threonylcarbamoyltransferase</fullName>
        <ecNumber evidence="8">2.3.1.234</ecNumber>
    </recommendedName>
    <alternativeName>
        <fullName evidence="8">N6-L-threonylcarbamoyladenine synthase</fullName>
        <shortName evidence="8">t(6)A synthase</shortName>
    </alternativeName>
    <alternativeName>
        <fullName evidence="8">t(6)A37 threonylcarbamoyladenosine biosynthesis protein TsaD</fullName>
    </alternativeName>
    <alternativeName>
        <fullName evidence="8">tRNA threonylcarbamoyladenosine biosynthesis protein TsaD</fullName>
    </alternativeName>
</protein>
<evidence type="ECO:0000256" key="1">
    <source>
        <dbReference type="ARBA" id="ARBA00022490"/>
    </source>
</evidence>
<dbReference type="GO" id="GO:0002949">
    <property type="term" value="P:tRNA threonylcarbamoyladenosine modification"/>
    <property type="evidence" value="ECO:0007669"/>
    <property type="project" value="UniProtKB-UniRule"/>
</dbReference>
<keyword evidence="3 8" id="KW-0819">tRNA processing</keyword>
<feature type="binding site" evidence="8">
    <location>
        <position position="186"/>
    </location>
    <ligand>
        <name>substrate</name>
    </ligand>
</feature>
<dbReference type="PANTHER" id="PTHR11735:SF6">
    <property type="entry name" value="TRNA N6-ADENOSINE THREONYLCARBAMOYLTRANSFERASE, MITOCHONDRIAL"/>
    <property type="match status" value="1"/>
</dbReference>
<comment type="catalytic activity">
    <reaction evidence="7 8">
        <text>L-threonylcarbamoyladenylate + adenosine(37) in tRNA = N(6)-L-threonylcarbamoyladenosine(37) in tRNA + AMP + H(+)</text>
        <dbReference type="Rhea" id="RHEA:37059"/>
        <dbReference type="Rhea" id="RHEA-COMP:10162"/>
        <dbReference type="Rhea" id="RHEA-COMP:10163"/>
        <dbReference type="ChEBI" id="CHEBI:15378"/>
        <dbReference type="ChEBI" id="CHEBI:73682"/>
        <dbReference type="ChEBI" id="CHEBI:74411"/>
        <dbReference type="ChEBI" id="CHEBI:74418"/>
        <dbReference type="ChEBI" id="CHEBI:456215"/>
        <dbReference type="EC" id="2.3.1.234"/>
    </reaction>
</comment>
<evidence type="ECO:0000256" key="3">
    <source>
        <dbReference type="ARBA" id="ARBA00022694"/>
    </source>
</evidence>
<comment type="caution">
    <text evidence="10">The sequence shown here is derived from an EMBL/GenBank/DDBJ whole genome shotgun (WGS) entry which is preliminary data.</text>
</comment>
<feature type="binding site" evidence="8">
    <location>
        <position position="117"/>
    </location>
    <ligand>
        <name>Fe cation</name>
        <dbReference type="ChEBI" id="CHEBI:24875"/>
    </ligand>
</feature>
<feature type="domain" description="Gcp-like" evidence="9">
    <location>
        <begin position="29"/>
        <end position="314"/>
    </location>
</feature>
<keyword evidence="6 8" id="KW-0012">Acyltransferase</keyword>
<organism evidence="10 11">
    <name type="scientific">Candidatus Syntrophonatronum acetioxidans</name>
    <dbReference type="NCBI Taxonomy" id="1795816"/>
    <lineage>
        <taxon>Bacteria</taxon>
        <taxon>Bacillati</taxon>
        <taxon>Bacillota</taxon>
        <taxon>Clostridia</taxon>
        <taxon>Eubacteriales</taxon>
        <taxon>Syntrophomonadaceae</taxon>
        <taxon>Candidatus Syntrophonatronum</taxon>
    </lineage>
</organism>
<comment type="similarity">
    <text evidence="8">Belongs to the KAE1 / TsaD family.</text>
</comment>
<dbReference type="SUPFAM" id="SSF53067">
    <property type="entry name" value="Actin-like ATPase domain"/>
    <property type="match status" value="2"/>
</dbReference>
<keyword evidence="4 8" id="KW-0479">Metal-binding</keyword>
<comment type="cofactor">
    <cofactor evidence="8">
        <name>Fe(2+)</name>
        <dbReference type="ChEBI" id="CHEBI:29033"/>
    </cofactor>
    <text evidence="8">Binds 1 Fe(2+) ion per subunit.</text>
</comment>
<dbReference type="GO" id="GO:0005737">
    <property type="term" value="C:cytoplasm"/>
    <property type="evidence" value="ECO:0007669"/>
    <property type="project" value="UniProtKB-SubCell"/>
</dbReference>
<dbReference type="InterPro" id="IPR000905">
    <property type="entry name" value="Gcp-like_dom"/>
</dbReference>
<keyword evidence="5 8" id="KW-0408">Iron</keyword>
<keyword evidence="1 8" id="KW-0963">Cytoplasm</keyword>
<dbReference type="FunFam" id="3.30.420.40:FF:000012">
    <property type="entry name" value="tRNA N6-adenosine threonylcarbamoyltransferase"/>
    <property type="match status" value="1"/>
</dbReference>
<comment type="subcellular location">
    <subcellularLocation>
        <location evidence="8">Cytoplasm</location>
    </subcellularLocation>
</comment>
<dbReference type="GO" id="GO:0061711">
    <property type="term" value="F:tRNA N(6)-L-threonylcarbamoyladenine synthase activity"/>
    <property type="evidence" value="ECO:0007669"/>
    <property type="project" value="UniProtKB-EC"/>
</dbReference>
<evidence type="ECO:0000256" key="7">
    <source>
        <dbReference type="ARBA" id="ARBA00048117"/>
    </source>
</evidence>
<dbReference type="Proteomes" id="UP000285138">
    <property type="component" value="Unassembled WGS sequence"/>
</dbReference>
<dbReference type="EMBL" id="QZAA01000258">
    <property type="protein sequence ID" value="RQD73397.1"/>
    <property type="molecule type" value="Genomic_DNA"/>
</dbReference>
<evidence type="ECO:0000256" key="5">
    <source>
        <dbReference type="ARBA" id="ARBA00023004"/>
    </source>
</evidence>
<dbReference type="InterPro" id="IPR017861">
    <property type="entry name" value="KAE1/TsaD"/>
</dbReference>
<dbReference type="AlphaFoldDB" id="A0A424YAI1"/>
<feature type="binding site" evidence="8">
    <location>
        <begin position="140"/>
        <end position="144"/>
    </location>
    <ligand>
        <name>substrate</name>
    </ligand>
</feature>
<dbReference type="PANTHER" id="PTHR11735">
    <property type="entry name" value="TRNA N6-ADENOSINE THREONYLCARBAMOYLTRANSFERASE"/>
    <property type="match status" value="1"/>
</dbReference>
<proteinExistence type="inferred from homology"/>
<dbReference type="Gene3D" id="3.30.420.40">
    <property type="match status" value="2"/>
</dbReference>
<accession>A0A424YAI1</accession>
<reference evidence="10 11" key="1">
    <citation type="submission" date="2018-08" db="EMBL/GenBank/DDBJ databases">
        <title>The metabolism and importance of syntrophic acetate oxidation coupled to methane or sulfide production in haloalkaline environments.</title>
        <authorList>
            <person name="Timmers P.H.A."/>
            <person name="Vavourakis C.D."/>
            <person name="Sorokin D.Y."/>
            <person name="Sinninghe Damste J.S."/>
            <person name="Muyzer G."/>
            <person name="Stams A.J.M."/>
            <person name="Plugge C.M."/>
        </authorList>
    </citation>
    <scope>NUCLEOTIDE SEQUENCE [LARGE SCALE GENOMIC DNA]</scope>
    <source>
        <strain evidence="10">MSAO_Bac1</strain>
    </source>
</reference>
<feature type="binding site" evidence="8">
    <location>
        <position position="280"/>
    </location>
    <ligand>
        <name>substrate</name>
    </ligand>
</feature>
<feature type="binding site" evidence="8">
    <location>
        <position position="190"/>
    </location>
    <ligand>
        <name>substrate</name>
    </ligand>
</feature>
<evidence type="ECO:0000313" key="11">
    <source>
        <dbReference type="Proteomes" id="UP000285138"/>
    </source>
</evidence>
<dbReference type="FunFam" id="3.30.420.40:FF:000040">
    <property type="entry name" value="tRNA N6-adenosine threonylcarbamoyltransferase"/>
    <property type="match status" value="1"/>
</dbReference>
<dbReference type="InterPro" id="IPR043129">
    <property type="entry name" value="ATPase_NBD"/>
</dbReference>
<comment type="function">
    <text evidence="8">Required for the formation of a threonylcarbamoyl group on adenosine at position 37 (t(6)A37) in tRNAs that read codons beginning with adenine. Is involved in the transfer of the threonylcarbamoyl moiety of threonylcarbamoyl-AMP (TC-AMP) to the N6 group of A37, together with TsaE and TsaB. TsaD likely plays a direct catalytic role in this reaction.</text>
</comment>
<feature type="binding site" evidence="8">
    <location>
        <position position="308"/>
    </location>
    <ligand>
        <name>Fe cation</name>
        <dbReference type="ChEBI" id="CHEBI:24875"/>
    </ligand>
</feature>
<evidence type="ECO:0000256" key="2">
    <source>
        <dbReference type="ARBA" id="ARBA00022679"/>
    </source>
</evidence>
<feature type="binding site" evidence="8">
    <location>
        <position position="121"/>
    </location>
    <ligand>
        <name>Fe cation</name>
        <dbReference type="ChEBI" id="CHEBI:24875"/>
    </ligand>
</feature>
<dbReference type="EC" id="2.3.1.234" evidence="8"/>
<dbReference type="PRINTS" id="PR00789">
    <property type="entry name" value="OSIALOPTASE"/>
</dbReference>
<dbReference type="NCBIfam" id="TIGR00329">
    <property type="entry name" value="gcp_kae1"/>
    <property type="match status" value="1"/>
</dbReference>
<gene>
    <name evidence="8 10" type="primary">tsaD</name>
    <name evidence="10" type="ORF">D5R97_09530</name>
</gene>
<dbReference type="Pfam" id="PF00814">
    <property type="entry name" value="TsaD"/>
    <property type="match status" value="1"/>
</dbReference>
<evidence type="ECO:0000256" key="4">
    <source>
        <dbReference type="ARBA" id="ARBA00022723"/>
    </source>
</evidence>
<dbReference type="InterPro" id="IPR022450">
    <property type="entry name" value="TsaD"/>
</dbReference>